<dbReference type="Pfam" id="PF18962">
    <property type="entry name" value="Por_Secre_tail"/>
    <property type="match status" value="1"/>
</dbReference>
<dbReference type="NCBIfam" id="TIGR04183">
    <property type="entry name" value="Por_Secre_tail"/>
    <property type="match status" value="1"/>
</dbReference>
<sequence length="1143" mass="119613">MKKITLLLCLFAVAAFGQNPLTLQEYVDAGLQKEVATIDKPDGSVASIQARGANVTTFDDRDDYLANCSNGDMLILEDFAGGPGALIGCGEILSSAGDTCYPAGELQEGFEITVNTPGNVTVYLDPADGFGTLDPAVGSNTFTDFTVINFTGADPVTSTGFDLYSLTGGSSVDIRVIGEGGLIDTVTVDVTSTGPVFVGILAAETIVSLELEDLSGANVELVAQLLYGTCAPPPLNDDPETAASLTVGLVFEDFPVIADNTEATATAIDDPSCGNFTEADLWYSFVVPDSGSVTVESQEDDGSITDTAISIYEGEIGSLVEVVCNDDGGIGLFSLAEVEGRTPGEVLYARVWEWNGGSLGTFQMSAYDTPPPTNDDPEGAIPLTLGAVFTDFPVTASNVSATDTAIDDPSCGNYGGADVWFTVVPPSTGQLTIETDTAGGITDTGMALYSGEIGALVEIGCDDDGGNGLFSLVDLTDQEPGAVLYVRVWEWGGGGFGPFQVAAYSNCPVNAAEIETSTGDTEVSICVGDDMPDPIDVTIVGDPVGTNNGWIITDNATGEILGLPMAPPFDLDGVEPGVCAVYYVRYEDGLVGLDMGANIGDLDGCFDLSNPILIDRVDEGGVCEMCEYTLEMNDSFGDGWNGAIMDVLVDGVVVLDDVSLDDDPNNDGVQGILTFPVNSTADVTTMFIDGGGFPGEVSYRILDVNGIEVASGTADPATDIMSGTLTADCPSCVAPQNLMAGNFMPGTVDISWDPFMDALGYIWEIQDQGVPQGTPDPIASGSTIDMTTDSAVGPFISGNFYTLYVQSFCTEDDSSIFVSIDFQFLLPPPNDDCEEAIALECGTTVAGTTLGGMDSGQNPSADVFYTYTGNGATEFVTLSLCDGLTTYDSFIRVFDDGCELVNEIAFNDDFCGLQSQVTFTSDGTTTYTIMVEGFGASVGDFSLAVSCEEAAPPGECEYTLEMFDSFGDGWNGATINVLRDGLIILNGVSLDDDPANDGTTGSIPFEINPGEDITTVLVTPGGFPEEISYNILAVDGTTVIASGDADNNIESGTLTSSCTLSVEENTLEGFNFFPNPVQDVINLDARTGIENVTMFNLLGQKVLEQKVDGSSTYQLNVSTMAKGTYLMQVTSNGVTGVYRVIKK</sequence>
<feature type="chain" id="PRO_5013235091" evidence="2">
    <location>
        <begin position="18"/>
        <end position="1143"/>
    </location>
</feature>
<dbReference type="InterPro" id="IPR026444">
    <property type="entry name" value="Secre_tail"/>
</dbReference>
<dbReference type="EMBL" id="FZNY01000001">
    <property type="protein sequence ID" value="SNR46406.1"/>
    <property type="molecule type" value="Genomic_DNA"/>
</dbReference>
<proteinExistence type="predicted"/>
<organism evidence="5 6">
    <name type="scientific">Dokdonia pacifica</name>
    <dbReference type="NCBI Taxonomy" id="1627892"/>
    <lineage>
        <taxon>Bacteria</taxon>
        <taxon>Pseudomonadati</taxon>
        <taxon>Bacteroidota</taxon>
        <taxon>Flavobacteriia</taxon>
        <taxon>Flavobacteriales</taxon>
        <taxon>Flavobacteriaceae</taxon>
        <taxon>Dokdonia</taxon>
    </lineage>
</organism>
<dbReference type="RefSeq" id="WP_179218089.1">
    <property type="nucleotide sequence ID" value="NZ_BMEP01000003.1"/>
</dbReference>
<evidence type="ECO:0000256" key="2">
    <source>
        <dbReference type="SAM" id="SignalP"/>
    </source>
</evidence>
<dbReference type="Pfam" id="PF23759">
    <property type="entry name" value="GBD_T9SS_assoc"/>
    <property type="match status" value="1"/>
</dbReference>
<evidence type="ECO:0000313" key="5">
    <source>
        <dbReference type="EMBL" id="SNR46406.1"/>
    </source>
</evidence>
<evidence type="ECO:0000313" key="6">
    <source>
        <dbReference type="Proteomes" id="UP000198379"/>
    </source>
</evidence>
<feature type="domain" description="T9SS-like galactose binding" evidence="4">
    <location>
        <begin position="236"/>
        <end position="300"/>
    </location>
</feature>
<feature type="signal peptide" evidence="2">
    <location>
        <begin position="1"/>
        <end position="17"/>
    </location>
</feature>
<reference evidence="5 6" key="1">
    <citation type="submission" date="2017-06" db="EMBL/GenBank/DDBJ databases">
        <authorList>
            <person name="Kim H.J."/>
            <person name="Triplett B.A."/>
        </authorList>
    </citation>
    <scope>NUCLEOTIDE SEQUENCE [LARGE SCALE GENOMIC DNA]</scope>
    <source>
        <strain evidence="5 6">DSM 25597</strain>
    </source>
</reference>
<dbReference type="InterPro" id="IPR056600">
    <property type="entry name" value="GBD_T9SS_assoc"/>
</dbReference>
<name>A0A238WIJ3_9FLAO</name>
<feature type="domain" description="Secretion system C-terminal sorting" evidence="3">
    <location>
        <begin position="1073"/>
        <end position="1135"/>
    </location>
</feature>
<keyword evidence="6" id="KW-1185">Reference proteome</keyword>
<accession>A0A238WIJ3</accession>
<evidence type="ECO:0000256" key="1">
    <source>
        <dbReference type="ARBA" id="ARBA00022729"/>
    </source>
</evidence>
<keyword evidence="1 2" id="KW-0732">Signal</keyword>
<protein>
    <submittedName>
        <fullName evidence="5">Por secretion system C-terminal sorting domain-containing protein</fullName>
    </submittedName>
</protein>
<evidence type="ECO:0000259" key="3">
    <source>
        <dbReference type="Pfam" id="PF18962"/>
    </source>
</evidence>
<gene>
    <name evidence="5" type="ORF">SAMN06265376_1011117</name>
</gene>
<dbReference type="AlphaFoldDB" id="A0A238WIJ3"/>
<dbReference type="Gene3D" id="2.60.120.380">
    <property type="match status" value="1"/>
</dbReference>
<dbReference type="Proteomes" id="UP000198379">
    <property type="component" value="Unassembled WGS sequence"/>
</dbReference>
<evidence type="ECO:0000259" key="4">
    <source>
        <dbReference type="Pfam" id="PF23759"/>
    </source>
</evidence>